<dbReference type="Proteomes" id="UP000236728">
    <property type="component" value="Unassembled WGS sequence"/>
</dbReference>
<accession>A0A1H6BLK7</accession>
<organism evidence="2 3">
    <name type="scientific">Bryocella elongata</name>
    <dbReference type="NCBI Taxonomy" id="863522"/>
    <lineage>
        <taxon>Bacteria</taxon>
        <taxon>Pseudomonadati</taxon>
        <taxon>Acidobacteriota</taxon>
        <taxon>Terriglobia</taxon>
        <taxon>Terriglobales</taxon>
        <taxon>Acidobacteriaceae</taxon>
        <taxon>Bryocella</taxon>
    </lineage>
</organism>
<evidence type="ECO:0000313" key="3">
    <source>
        <dbReference type="Proteomes" id="UP000236728"/>
    </source>
</evidence>
<name>A0A1H6BLK7_9BACT</name>
<keyword evidence="1" id="KW-0472">Membrane</keyword>
<gene>
    <name evidence="2" type="ORF">SAMN05421819_3822</name>
</gene>
<dbReference type="OrthoDB" id="9806699at2"/>
<feature type="transmembrane region" description="Helical" evidence="1">
    <location>
        <begin position="101"/>
        <end position="122"/>
    </location>
</feature>
<keyword evidence="1" id="KW-1133">Transmembrane helix</keyword>
<feature type="transmembrane region" description="Helical" evidence="1">
    <location>
        <begin position="20"/>
        <end position="38"/>
    </location>
</feature>
<dbReference type="InterPro" id="IPR046487">
    <property type="entry name" value="DUF6580"/>
</dbReference>
<reference evidence="2 3" key="1">
    <citation type="submission" date="2016-10" db="EMBL/GenBank/DDBJ databases">
        <authorList>
            <person name="de Groot N.N."/>
        </authorList>
    </citation>
    <scope>NUCLEOTIDE SEQUENCE [LARGE SCALE GENOMIC DNA]</scope>
    <source>
        <strain evidence="2 3">DSM 22489</strain>
    </source>
</reference>
<evidence type="ECO:0000256" key="1">
    <source>
        <dbReference type="SAM" id="Phobius"/>
    </source>
</evidence>
<dbReference type="Pfam" id="PF20221">
    <property type="entry name" value="DUF6580"/>
    <property type="match status" value="1"/>
</dbReference>
<keyword evidence="3" id="KW-1185">Reference proteome</keyword>
<sequence>MTAFLVLFAAALSRLLPHHYFHAVGINFTAVGAGLLFFGSRSPRWQALLAVVTMALTDVYLTTKVYGMAFHVEGYLITWAWYGLLCLLASGLLQKVSFLRVAAGVLTSSIGFYVFADIMPFLRMYPHTLGGLKACYVAALPFLWNDMASTAFFAAVLFGAPVLAAKLTEAMDSQSLGNRLA</sequence>
<feature type="transmembrane region" description="Helical" evidence="1">
    <location>
        <begin position="142"/>
        <end position="165"/>
    </location>
</feature>
<protein>
    <submittedName>
        <fullName evidence="2">Uncharacterized protein</fullName>
    </submittedName>
</protein>
<feature type="transmembrane region" description="Helical" evidence="1">
    <location>
        <begin position="75"/>
        <end position="94"/>
    </location>
</feature>
<keyword evidence="1" id="KW-0812">Transmembrane</keyword>
<proteinExistence type="predicted"/>
<evidence type="ECO:0000313" key="2">
    <source>
        <dbReference type="EMBL" id="SEG61609.1"/>
    </source>
</evidence>
<dbReference type="RefSeq" id="WP_103934672.1">
    <property type="nucleotide sequence ID" value="NZ_FNVA01000007.1"/>
</dbReference>
<dbReference type="EMBL" id="FNVA01000007">
    <property type="protein sequence ID" value="SEG61609.1"/>
    <property type="molecule type" value="Genomic_DNA"/>
</dbReference>
<feature type="transmembrane region" description="Helical" evidence="1">
    <location>
        <begin position="45"/>
        <end position="63"/>
    </location>
</feature>
<dbReference type="AlphaFoldDB" id="A0A1H6BLK7"/>